<comment type="caution">
    <text evidence="2">The sequence shown here is derived from an EMBL/GenBank/DDBJ whole genome shotgun (WGS) entry which is preliminary data.</text>
</comment>
<evidence type="ECO:0000313" key="3">
    <source>
        <dbReference type="Proteomes" id="UP000472580"/>
    </source>
</evidence>
<name>A0A6L6YFQ6_9BURK</name>
<dbReference type="InterPro" id="IPR019106">
    <property type="entry name" value="T4SS_TrbC"/>
</dbReference>
<dbReference type="AlphaFoldDB" id="A0A6L6YFQ6"/>
<organism evidence="2 3">
    <name type="scientific">Parasutterella muris</name>
    <dbReference type="NCBI Taxonomy" id="2565572"/>
    <lineage>
        <taxon>Bacteria</taxon>
        <taxon>Pseudomonadati</taxon>
        <taxon>Pseudomonadota</taxon>
        <taxon>Betaproteobacteria</taxon>
        <taxon>Burkholderiales</taxon>
        <taxon>Sutterellaceae</taxon>
        <taxon>Parasutterella</taxon>
    </lineage>
</organism>
<proteinExistence type="predicted"/>
<dbReference type="Proteomes" id="UP000472580">
    <property type="component" value="Unassembled WGS sequence"/>
</dbReference>
<dbReference type="RefSeq" id="WP_160334870.1">
    <property type="nucleotide sequence ID" value="NZ_CALPCR010000028.1"/>
</dbReference>
<sequence length="181" mass="19238">MRSILFTLLLSAASAAFASNLTIDDVLQSASQFAQNPAPAKETQVSAYMLVSLSMPKASLERLARDCRDAGVPMAFAGVPSDDENPKAPLLNPNSLKAFAPLIEAGAPIELHPELFTEFGIKEVPVLLIKEETDSACGTAPRAVAVPGDVTLGYALDQLSDRQDVFGEKARALRAKLGDRN</sequence>
<feature type="signal peptide" evidence="1">
    <location>
        <begin position="1"/>
        <end position="18"/>
    </location>
</feature>
<feature type="chain" id="PRO_5026678143" evidence="1">
    <location>
        <begin position="19"/>
        <end position="181"/>
    </location>
</feature>
<accession>A0A6L6YFQ6</accession>
<protein>
    <submittedName>
        <fullName evidence="2">Type-F conjugative transfer system pilin assembly protein TrbC</fullName>
    </submittedName>
</protein>
<reference evidence="2 3" key="1">
    <citation type="submission" date="2019-12" db="EMBL/GenBank/DDBJ databases">
        <title>Microbes associate with the intestines of laboratory mice.</title>
        <authorList>
            <person name="Navarre W."/>
            <person name="Wong E."/>
        </authorList>
    </citation>
    <scope>NUCLEOTIDE SEQUENCE [LARGE SCALE GENOMIC DNA]</scope>
    <source>
        <strain evidence="2 3">NM82_D38</strain>
    </source>
</reference>
<dbReference type="OrthoDB" id="8557871at2"/>
<evidence type="ECO:0000313" key="2">
    <source>
        <dbReference type="EMBL" id="MVX56436.1"/>
    </source>
</evidence>
<keyword evidence="1" id="KW-0732">Signal</keyword>
<keyword evidence="3" id="KW-1185">Reference proteome</keyword>
<evidence type="ECO:0000256" key="1">
    <source>
        <dbReference type="SAM" id="SignalP"/>
    </source>
</evidence>
<dbReference type="Pfam" id="PF09673">
    <property type="entry name" value="TrbC_Ftype"/>
    <property type="match status" value="1"/>
</dbReference>
<dbReference type="EMBL" id="WSRP01000010">
    <property type="protein sequence ID" value="MVX56436.1"/>
    <property type="molecule type" value="Genomic_DNA"/>
</dbReference>
<gene>
    <name evidence="2" type="ORF">E5987_04340</name>
</gene>